<keyword evidence="2" id="KW-1185">Reference proteome</keyword>
<gene>
    <name evidence="1" type="ORF">G3T36_01260</name>
</gene>
<accession>A0A6L9XSV4</accession>
<name>A0A6L9XSV4_9MICO</name>
<evidence type="ECO:0000313" key="1">
    <source>
        <dbReference type="EMBL" id="NEN04490.1"/>
    </source>
</evidence>
<dbReference type="Proteomes" id="UP000474967">
    <property type="component" value="Unassembled WGS sequence"/>
</dbReference>
<evidence type="ECO:0000313" key="2">
    <source>
        <dbReference type="Proteomes" id="UP000474967"/>
    </source>
</evidence>
<reference evidence="1 2" key="1">
    <citation type="journal article" date="2014" name="J. Microbiol.">
        <title>Diaminobutyricibacter tongyongensis gen. nov., sp. nov. and Homoserinibacter gongjuensis gen. nov., sp. nov. belong to the family Microbacteriaceae.</title>
        <authorList>
            <person name="Kim S.J."/>
            <person name="Ahn J.H."/>
            <person name="Weon H.Y."/>
            <person name="Hamada M."/>
            <person name="Suzuki K."/>
            <person name="Kwon S.W."/>
        </authorList>
    </citation>
    <scope>NUCLEOTIDE SEQUENCE [LARGE SCALE GENOMIC DNA]</scope>
    <source>
        <strain evidence="1 2">NBRC 108724</strain>
    </source>
</reference>
<sequence>MAAADAAIRIHRFGSQTPLTTKNELFAVWERMLPFRGHARAREVIEFADTRAESPLESVSRLLIHQAGFPPPTLQLALSDVDGLIGEVDFAWPELGVVGEADGELKYLDAALRSGRSAEQVVIDEKYREDRIRALGYRVVRWGWRETMRPRLLVARLSAAGLPSHSKR</sequence>
<protein>
    <recommendedName>
        <fullName evidence="3">DUF559 domain-containing protein</fullName>
    </recommendedName>
</protein>
<dbReference type="RefSeq" id="WP_163287607.1">
    <property type="nucleotide sequence ID" value="NZ_JAAGWY010000001.1"/>
</dbReference>
<evidence type="ECO:0008006" key="3">
    <source>
        <dbReference type="Google" id="ProtNLM"/>
    </source>
</evidence>
<organism evidence="1 2">
    <name type="scientific">Leifsonia tongyongensis</name>
    <dbReference type="NCBI Taxonomy" id="1268043"/>
    <lineage>
        <taxon>Bacteria</taxon>
        <taxon>Bacillati</taxon>
        <taxon>Actinomycetota</taxon>
        <taxon>Actinomycetes</taxon>
        <taxon>Micrococcales</taxon>
        <taxon>Microbacteriaceae</taxon>
        <taxon>Leifsonia</taxon>
    </lineage>
</organism>
<comment type="caution">
    <text evidence="1">The sequence shown here is derived from an EMBL/GenBank/DDBJ whole genome shotgun (WGS) entry which is preliminary data.</text>
</comment>
<proteinExistence type="predicted"/>
<dbReference type="AlphaFoldDB" id="A0A6L9XSV4"/>
<dbReference type="EMBL" id="JAAGWY010000001">
    <property type="protein sequence ID" value="NEN04490.1"/>
    <property type="molecule type" value="Genomic_DNA"/>
</dbReference>